<dbReference type="EMBL" id="JAVRJZ010000157">
    <property type="protein sequence ID" value="KAK2702837.1"/>
    <property type="molecule type" value="Genomic_DNA"/>
</dbReference>
<dbReference type="Gene3D" id="4.10.60.10">
    <property type="entry name" value="Zinc finger, CCHC-type"/>
    <property type="match status" value="1"/>
</dbReference>
<dbReference type="AlphaFoldDB" id="A0AA88KTT7"/>
<sequence>MVKSEQSAQCQIFRTVNEFDENSDFADYVDQLEQYFNANDNTREEKKRAVLLTSYGAQTYALIKNLLGPEKPSEKSFAKIARIVKEHLCPRKLVIAEGYKFHQRSQRQGESVNTTWWNWDGGTCDFGKFFSQALRNHFVCGQVSRDMQKRLLTENDLTLSRAIEITSSMEDSEFETINIKDGVASKIHKFTKANSMPENVVCYRYRKGPHKPNDCYSRNAECRKCQKKGHTAVACRSKPDSVARKEKLKEVHLKPDVKPKFFKARAVPLAIREKVESELNRPVKIGVLEKVDYNDRASPIVPVNKHKGSVRICGDIKATVNPSLNPKQYPMSTAEEIFSNLQGGKSFLS</sequence>
<keyword evidence="2" id="KW-1185">Reference proteome</keyword>
<accession>A0AA88KTT7</accession>
<evidence type="ECO:0000313" key="2">
    <source>
        <dbReference type="Proteomes" id="UP001187531"/>
    </source>
</evidence>
<dbReference type="SUPFAM" id="SSF56672">
    <property type="entry name" value="DNA/RNA polymerases"/>
    <property type="match status" value="1"/>
</dbReference>
<dbReference type="InterPro" id="IPR043128">
    <property type="entry name" value="Rev_trsase/Diguanyl_cyclase"/>
</dbReference>
<dbReference type="PANTHER" id="PTHR37984:SF5">
    <property type="entry name" value="PROTEIN NYNRIN-LIKE"/>
    <property type="match status" value="1"/>
</dbReference>
<dbReference type="PANTHER" id="PTHR37984">
    <property type="entry name" value="PROTEIN CBG26694"/>
    <property type="match status" value="1"/>
</dbReference>
<dbReference type="GO" id="GO:0008270">
    <property type="term" value="F:zinc ion binding"/>
    <property type="evidence" value="ECO:0007669"/>
    <property type="project" value="InterPro"/>
</dbReference>
<dbReference type="SUPFAM" id="SSF57756">
    <property type="entry name" value="Retrovirus zinc finger-like domains"/>
    <property type="match status" value="1"/>
</dbReference>
<reference evidence="1" key="1">
    <citation type="submission" date="2023-07" db="EMBL/GenBank/DDBJ databases">
        <title>Chromosome-level genome assembly of Artemia franciscana.</title>
        <authorList>
            <person name="Jo E."/>
        </authorList>
    </citation>
    <scope>NUCLEOTIDE SEQUENCE</scope>
    <source>
        <tissue evidence="1">Whole body</tissue>
    </source>
</reference>
<gene>
    <name evidence="1" type="ORF">QYM36_018568</name>
</gene>
<name>A0AA88KTT7_ARTSF</name>
<protein>
    <submittedName>
        <fullName evidence="1">Uncharacterized protein</fullName>
    </submittedName>
</protein>
<evidence type="ECO:0000313" key="1">
    <source>
        <dbReference type="EMBL" id="KAK2702837.1"/>
    </source>
</evidence>
<dbReference type="InterPro" id="IPR036875">
    <property type="entry name" value="Znf_CCHC_sf"/>
</dbReference>
<proteinExistence type="predicted"/>
<comment type="caution">
    <text evidence="1">The sequence shown here is derived from an EMBL/GenBank/DDBJ whole genome shotgun (WGS) entry which is preliminary data.</text>
</comment>
<dbReference type="Proteomes" id="UP001187531">
    <property type="component" value="Unassembled WGS sequence"/>
</dbReference>
<dbReference type="InterPro" id="IPR043502">
    <property type="entry name" value="DNA/RNA_pol_sf"/>
</dbReference>
<dbReference type="InterPro" id="IPR050951">
    <property type="entry name" value="Retrovirus_Pol_polyprotein"/>
</dbReference>
<dbReference type="GO" id="GO:0003676">
    <property type="term" value="F:nucleic acid binding"/>
    <property type="evidence" value="ECO:0007669"/>
    <property type="project" value="InterPro"/>
</dbReference>
<organism evidence="1 2">
    <name type="scientific">Artemia franciscana</name>
    <name type="common">Brine shrimp</name>
    <name type="synonym">Artemia sanfranciscana</name>
    <dbReference type="NCBI Taxonomy" id="6661"/>
    <lineage>
        <taxon>Eukaryota</taxon>
        <taxon>Metazoa</taxon>
        <taxon>Ecdysozoa</taxon>
        <taxon>Arthropoda</taxon>
        <taxon>Crustacea</taxon>
        <taxon>Branchiopoda</taxon>
        <taxon>Anostraca</taxon>
        <taxon>Artemiidae</taxon>
        <taxon>Artemia</taxon>
    </lineage>
</organism>
<dbReference type="Gene3D" id="3.30.70.270">
    <property type="match status" value="1"/>
</dbReference>
<dbReference type="GO" id="GO:0071897">
    <property type="term" value="P:DNA biosynthetic process"/>
    <property type="evidence" value="ECO:0007669"/>
    <property type="project" value="UniProtKB-ARBA"/>
</dbReference>
<dbReference type="Gene3D" id="3.10.10.10">
    <property type="entry name" value="HIV Type 1 Reverse Transcriptase, subunit A, domain 1"/>
    <property type="match status" value="1"/>
</dbReference>